<feature type="binding site" evidence="7">
    <location>
        <position position="150"/>
    </location>
    <ligand>
        <name>S-adenosyl-L-methionine</name>
        <dbReference type="ChEBI" id="CHEBI:59789"/>
    </ligand>
</feature>
<dbReference type="InterPro" id="IPR029026">
    <property type="entry name" value="tRNA_m1G_MTases_N"/>
</dbReference>
<keyword evidence="11" id="KW-1185">Reference proteome</keyword>
<dbReference type="AlphaFoldDB" id="Q7VDF5"/>
<dbReference type="PANTHER" id="PTHR43453">
    <property type="entry name" value="RRNA METHYLASE-LIKE"/>
    <property type="match status" value="1"/>
</dbReference>
<dbReference type="SUPFAM" id="SSF75217">
    <property type="entry name" value="alpha/beta knot"/>
    <property type="match status" value="1"/>
</dbReference>
<dbReference type="NCBIfam" id="NF008295">
    <property type="entry name" value="PRK11081.1"/>
    <property type="match status" value="1"/>
</dbReference>
<evidence type="ECO:0000259" key="9">
    <source>
        <dbReference type="Pfam" id="PF12105"/>
    </source>
</evidence>
<dbReference type="KEGG" id="pma:Pro_0421"/>
<keyword evidence="1 7" id="KW-0820">tRNA-binding</keyword>
<dbReference type="PATRIC" id="fig|167539.5.peg.431"/>
<protein>
    <recommendedName>
        <fullName evidence="7">tRNA (guanosine(18)-2'-O)-methyltransferase</fullName>
        <ecNumber evidence="7">2.1.1.34</ecNumber>
    </recommendedName>
    <alternativeName>
        <fullName evidence="7">tRNA [Gm18] methyltransferase</fullName>
    </alternativeName>
</protein>
<evidence type="ECO:0000259" key="8">
    <source>
        <dbReference type="Pfam" id="PF00588"/>
    </source>
</evidence>
<keyword evidence="6 7" id="KW-0694">RNA-binding</keyword>
<feature type="binding site" evidence="7">
    <location>
        <position position="141"/>
    </location>
    <ligand>
        <name>S-adenosyl-L-methionine</name>
        <dbReference type="ChEBI" id="CHEBI:59789"/>
    </ligand>
</feature>
<evidence type="ECO:0000256" key="5">
    <source>
        <dbReference type="ARBA" id="ARBA00022694"/>
    </source>
</evidence>
<comment type="catalytic activity">
    <reaction evidence="7">
        <text>guanosine(18) in tRNA + S-adenosyl-L-methionine = 2'-O-methylguanosine(18) in tRNA + S-adenosyl-L-homocysteine + H(+)</text>
        <dbReference type="Rhea" id="RHEA:20077"/>
        <dbReference type="Rhea" id="RHEA-COMP:10190"/>
        <dbReference type="Rhea" id="RHEA-COMP:10192"/>
        <dbReference type="ChEBI" id="CHEBI:15378"/>
        <dbReference type="ChEBI" id="CHEBI:57856"/>
        <dbReference type="ChEBI" id="CHEBI:59789"/>
        <dbReference type="ChEBI" id="CHEBI:74269"/>
        <dbReference type="ChEBI" id="CHEBI:74445"/>
        <dbReference type="EC" id="2.1.1.34"/>
    </reaction>
</comment>
<organism evidence="10 11">
    <name type="scientific">Prochlorococcus marinus (strain SARG / CCMP1375 / SS120)</name>
    <dbReference type="NCBI Taxonomy" id="167539"/>
    <lineage>
        <taxon>Bacteria</taxon>
        <taxon>Bacillati</taxon>
        <taxon>Cyanobacteriota</taxon>
        <taxon>Cyanophyceae</taxon>
        <taxon>Synechococcales</taxon>
        <taxon>Prochlorococcaceae</taxon>
        <taxon>Prochlorococcus</taxon>
    </lineage>
</organism>
<evidence type="ECO:0000256" key="3">
    <source>
        <dbReference type="ARBA" id="ARBA00022679"/>
    </source>
</evidence>
<feature type="domain" description="tRNA/rRNA methyltransferase SpoU type" evidence="8">
    <location>
        <begin position="22"/>
        <end position="160"/>
    </location>
</feature>
<dbReference type="InterPro" id="IPR022724">
    <property type="entry name" value="rRNA_MeTrfase_SpoU_C"/>
</dbReference>
<evidence type="ECO:0000313" key="11">
    <source>
        <dbReference type="Proteomes" id="UP000001420"/>
    </source>
</evidence>
<accession>Q7VDF5</accession>
<dbReference type="HAMAP" id="MF_02060">
    <property type="entry name" value="tRNA_methyltr_TrmH"/>
    <property type="match status" value="1"/>
</dbReference>
<dbReference type="InterPro" id="IPR033671">
    <property type="entry name" value="TrmH"/>
</dbReference>
<dbReference type="PANTHER" id="PTHR43453:SF1">
    <property type="entry name" value="TRNA_RRNA METHYLTRANSFERASE SPOU TYPE DOMAIN-CONTAINING PROTEIN"/>
    <property type="match status" value="1"/>
</dbReference>
<comment type="function">
    <text evidence="7">Catalyzes the 2'-O methylation of guanosine at position 18 in tRNA.</text>
</comment>
<evidence type="ECO:0000256" key="2">
    <source>
        <dbReference type="ARBA" id="ARBA00022603"/>
    </source>
</evidence>
<dbReference type="CDD" id="cd18092">
    <property type="entry name" value="SpoU-like_TrmH"/>
    <property type="match status" value="1"/>
</dbReference>
<comment type="similarity">
    <text evidence="7">Belongs to the class IV-like SAM-binding methyltransferase superfamily. RNA methyltransferase TrmH family.</text>
</comment>
<dbReference type="GO" id="GO:0000049">
    <property type="term" value="F:tRNA binding"/>
    <property type="evidence" value="ECO:0007669"/>
    <property type="project" value="UniProtKB-UniRule"/>
</dbReference>
<feature type="domain" description="RNA methyltransferase SpoU/TrmH type C-terminal" evidence="9">
    <location>
        <begin position="165"/>
        <end position="219"/>
    </location>
</feature>
<dbReference type="InterPro" id="IPR001537">
    <property type="entry name" value="SpoU_MeTrfase"/>
</dbReference>
<dbReference type="GO" id="GO:0002938">
    <property type="term" value="P:tRNA guanine ribose methylation"/>
    <property type="evidence" value="ECO:0007669"/>
    <property type="project" value="UniProtKB-UniRule"/>
</dbReference>
<evidence type="ECO:0000256" key="1">
    <source>
        <dbReference type="ARBA" id="ARBA00022555"/>
    </source>
</evidence>
<evidence type="ECO:0000256" key="6">
    <source>
        <dbReference type="ARBA" id="ARBA00022884"/>
    </source>
</evidence>
<dbReference type="EMBL" id="AE017126">
    <property type="protein sequence ID" value="AAP99467.1"/>
    <property type="molecule type" value="Genomic_DNA"/>
</dbReference>
<evidence type="ECO:0000256" key="7">
    <source>
        <dbReference type="HAMAP-Rule" id="MF_02060"/>
    </source>
</evidence>
<dbReference type="Pfam" id="PF12105">
    <property type="entry name" value="SpoU_methylas_C"/>
    <property type="match status" value="1"/>
</dbReference>
<keyword evidence="4 7" id="KW-0949">S-adenosyl-L-methionine</keyword>
<name>Q7VDF5_PROMA</name>
<evidence type="ECO:0000313" key="10">
    <source>
        <dbReference type="EMBL" id="AAP99467.1"/>
    </source>
</evidence>
<dbReference type="STRING" id="167539.Pro_0421"/>
<feature type="binding site" evidence="7">
    <location>
        <begin position="121"/>
        <end position="125"/>
    </location>
    <ligand>
        <name>S-adenosyl-L-methionine</name>
        <dbReference type="ChEBI" id="CHEBI:59789"/>
    </ligand>
</feature>
<reference evidence="10 11" key="1">
    <citation type="journal article" date="2003" name="Proc. Natl. Acad. Sci. U.S.A.">
        <title>Genome sequence of the cyanobacterium Prochlorococcus marinus SS120, a nearly minimal oxyphototrophic genome.</title>
        <authorList>
            <person name="Dufresne A."/>
            <person name="Salanoubat M."/>
            <person name="Partensky F."/>
            <person name="Artiguenave F."/>
            <person name="Axmann I.M."/>
            <person name="Barbe V."/>
            <person name="Duprat S."/>
            <person name="Galperin M.Y."/>
            <person name="Koonin E.V."/>
            <person name="Le Gall F."/>
            <person name="Makarova K.S."/>
            <person name="Ostrowski M."/>
            <person name="Oztas S."/>
            <person name="Robert C."/>
            <person name="Rogozin I.B."/>
            <person name="Scanlan D.J."/>
            <person name="Tandeau de Marsac N."/>
            <person name="Weissenbach J."/>
            <person name="Wincker P."/>
            <person name="Wolf Y.I."/>
            <person name="Hess W.R."/>
        </authorList>
    </citation>
    <scope>NUCLEOTIDE SEQUENCE [LARGE SCALE GENOMIC DNA]</scope>
    <source>
        <strain evidence="11">SARG / CCMP1375 / SS120</strain>
    </source>
</reference>
<dbReference type="RefSeq" id="WP_011124576.1">
    <property type="nucleotide sequence ID" value="NC_005042.1"/>
</dbReference>
<keyword evidence="2 7" id="KW-0489">Methyltransferase</keyword>
<dbReference type="Pfam" id="PF00588">
    <property type="entry name" value="SpoU_methylase"/>
    <property type="match status" value="1"/>
</dbReference>
<dbReference type="eggNOG" id="COG0566">
    <property type="taxonomic scope" value="Bacteria"/>
</dbReference>
<dbReference type="Proteomes" id="UP000001420">
    <property type="component" value="Chromosome"/>
</dbReference>
<dbReference type="InterPro" id="IPR029028">
    <property type="entry name" value="Alpha/beta_knot_MTases"/>
</dbReference>
<dbReference type="GO" id="GO:0141100">
    <property type="term" value="F:tRNA (guanine(18)-2'-O)-methyltransferase activity"/>
    <property type="evidence" value="ECO:0007669"/>
    <property type="project" value="UniProtKB-UniRule"/>
</dbReference>
<dbReference type="EnsemblBacteria" id="AAP99467">
    <property type="protein sequence ID" value="AAP99467"/>
    <property type="gene ID" value="Pro_0421"/>
</dbReference>
<keyword evidence="3 7" id="KW-0808">Transferase</keyword>
<evidence type="ECO:0000256" key="4">
    <source>
        <dbReference type="ARBA" id="ARBA00022691"/>
    </source>
</evidence>
<dbReference type="Gene3D" id="3.40.1280.10">
    <property type="match status" value="1"/>
</dbReference>
<dbReference type="HOGENOM" id="CLU_021322_4_2_3"/>
<dbReference type="EC" id="2.1.1.34" evidence="7"/>
<gene>
    <name evidence="10" type="primary">spoU</name>
    <name evidence="7" type="synonym">trmH</name>
    <name evidence="10" type="ordered locus">Pro_0421</name>
</gene>
<keyword evidence="5 7" id="KW-0819">tRNA processing</keyword>
<dbReference type="OrthoDB" id="9794400at2"/>
<sequence length="229" mass="25843">MPLLPRRFDRIKSVLNRRMSNLTVLAEEVEKPHNLSAILRTCDAIGILQAHAVFKQSKIPTFNSTAQGSQKWVKLVKHPNIEVAIKSLKGEGFKIYGTNLNEQAKDYRLFDYKGPTAFVLGAEKWGLSQLATSLVDESIFIPMRGMVQSLNVSVASATLLFEALRQREKVGISPNSGEGLNTDLYNKTLFEWSYPEVANWCKDQGREYPKLGSKGEILENLPRTIKLRY</sequence>
<proteinExistence type="inferred from homology"/>
<feature type="binding site" evidence="7">
    <location>
        <position position="98"/>
    </location>
    <ligand>
        <name>S-adenosyl-L-methionine</name>
        <dbReference type="ChEBI" id="CHEBI:59789"/>
    </ligand>
</feature>